<evidence type="ECO:0000313" key="1">
    <source>
        <dbReference type="EMBL" id="EHM09954.1"/>
    </source>
</evidence>
<dbReference type="EMBL" id="CM001377">
    <property type="protein sequence ID" value="EHM09954.1"/>
    <property type="molecule type" value="Genomic_DNA"/>
</dbReference>
<sequence length="114" mass="12393">MMVNTKKLCGLIGLMRRRGVIAYGQDRVVKAVGNEPSDWAVLISGDCPDKLASKFRRIGCVVYILNDINSIEMGYLLGTRAVYVLAVPLSDSMGRSLASLLEGESDTVEQDKGL</sequence>
<dbReference type="STRING" id="926567.TheveDRAFT_0805"/>
<name>H0URL5_9BACT</name>
<organism evidence="1 2">
    <name type="scientific">Thermanaerovibrio velox DSM 12556</name>
    <dbReference type="NCBI Taxonomy" id="926567"/>
    <lineage>
        <taxon>Bacteria</taxon>
        <taxon>Thermotogati</taxon>
        <taxon>Synergistota</taxon>
        <taxon>Synergistia</taxon>
        <taxon>Synergistales</taxon>
        <taxon>Synergistaceae</taxon>
        <taxon>Thermanaerovibrio</taxon>
    </lineage>
</organism>
<evidence type="ECO:0008006" key="3">
    <source>
        <dbReference type="Google" id="ProtNLM"/>
    </source>
</evidence>
<reference evidence="1 2" key="1">
    <citation type="submission" date="2011-10" db="EMBL/GenBank/DDBJ databases">
        <title>The Noncontiguous Finished genome of Thermanaerovibrio velox DSM 12556.</title>
        <authorList>
            <consortium name="US DOE Joint Genome Institute (JGI-PGF)"/>
            <person name="Lucas S."/>
            <person name="Copeland A."/>
            <person name="Lapidus A."/>
            <person name="Glavina del Rio T."/>
            <person name="Dalin E."/>
            <person name="Tice H."/>
            <person name="Bruce D."/>
            <person name="Goodwin L."/>
            <person name="Pitluck S."/>
            <person name="Peters L."/>
            <person name="Mikhailova N."/>
            <person name="Teshima H."/>
            <person name="Kyrpides N."/>
            <person name="Mavromatis K."/>
            <person name="Ivanova N."/>
            <person name="Markowitz V."/>
            <person name="Cheng J.-F."/>
            <person name="Hugenholtz P."/>
            <person name="Woyke T."/>
            <person name="Wu D."/>
            <person name="Spring S."/>
            <person name="Brambilla E.-M."/>
            <person name="Klenk H.-P."/>
            <person name="Eisen J.A."/>
        </authorList>
    </citation>
    <scope>NUCLEOTIDE SEQUENCE [LARGE SCALE GENOMIC DNA]</scope>
    <source>
        <strain evidence="1 2">DSM 12556</strain>
    </source>
</reference>
<accession>H0URL5</accession>
<dbReference type="HOGENOM" id="CLU_2385155_0_0_0"/>
<evidence type="ECO:0000313" key="2">
    <source>
        <dbReference type="Proteomes" id="UP000005730"/>
    </source>
</evidence>
<proteinExistence type="predicted"/>
<dbReference type="Gene3D" id="3.30.1330.30">
    <property type="match status" value="1"/>
</dbReference>
<dbReference type="AlphaFoldDB" id="H0URL5"/>
<keyword evidence="2" id="KW-1185">Reference proteome</keyword>
<dbReference type="SUPFAM" id="SSF55315">
    <property type="entry name" value="L30e-like"/>
    <property type="match status" value="1"/>
</dbReference>
<gene>
    <name evidence="1" type="ORF">TheveDRAFT_0805</name>
</gene>
<dbReference type="Proteomes" id="UP000005730">
    <property type="component" value="Chromosome"/>
</dbReference>
<dbReference type="InterPro" id="IPR029064">
    <property type="entry name" value="Ribosomal_eL30-like_sf"/>
</dbReference>
<protein>
    <recommendedName>
        <fullName evidence="3">Ribosomal protein HS6-type (S12/L30/L7a)</fullName>
    </recommendedName>
</protein>